<organism evidence="1">
    <name type="scientific">Arundo donax</name>
    <name type="common">Giant reed</name>
    <name type="synonym">Donax arundinaceus</name>
    <dbReference type="NCBI Taxonomy" id="35708"/>
    <lineage>
        <taxon>Eukaryota</taxon>
        <taxon>Viridiplantae</taxon>
        <taxon>Streptophyta</taxon>
        <taxon>Embryophyta</taxon>
        <taxon>Tracheophyta</taxon>
        <taxon>Spermatophyta</taxon>
        <taxon>Magnoliopsida</taxon>
        <taxon>Liliopsida</taxon>
        <taxon>Poales</taxon>
        <taxon>Poaceae</taxon>
        <taxon>PACMAD clade</taxon>
        <taxon>Arundinoideae</taxon>
        <taxon>Arundineae</taxon>
        <taxon>Arundo</taxon>
    </lineage>
</organism>
<protein>
    <submittedName>
        <fullName evidence="1">Uncharacterized protein</fullName>
    </submittedName>
</protein>
<accession>A0A0A9GS78</accession>
<dbReference type="AlphaFoldDB" id="A0A0A9GS78"/>
<sequence>MYFWAYSSMLSFFLLDPIAYWES</sequence>
<proteinExistence type="predicted"/>
<dbReference type="EMBL" id="GBRH01172490">
    <property type="protein sequence ID" value="JAE25406.1"/>
    <property type="molecule type" value="Transcribed_RNA"/>
</dbReference>
<evidence type="ECO:0000313" key="1">
    <source>
        <dbReference type="EMBL" id="JAE25406.1"/>
    </source>
</evidence>
<reference evidence="1" key="2">
    <citation type="journal article" date="2015" name="Data Brief">
        <title>Shoot transcriptome of the giant reed, Arundo donax.</title>
        <authorList>
            <person name="Barrero R.A."/>
            <person name="Guerrero F.D."/>
            <person name="Moolhuijzen P."/>
            <person name="Goolsby J.A."/>
            <person name="Tidwell J."/>
            <person name="Bellgard S.E."/>
            <person name="Bellgard M.I."/>
        </authorList>
    </citation>
    <scope>NUCLEOTIDE SEQUENCE</scope>
    <source>
        <tissue evidence="1">Shoot tissue taken approximately 20 cm above the soil surface</tissue>
    </source>
</reference>
<reference evidence="1" key="1">
    <citation type="submission" date="2014-09" db="EMBL/GenBank/DDBJ databases">
        <authorList>
            <person name="Magalhaes I.L.F."/>
            <person name="Oliveira U."/>
            <person name="Santos F.R."/>
            <person name="Vidigal T.H.D.A."/>
            <person name="Brescovit A.D."/>
            <person name="Santos A.J."/>
        </authorList>
    </citation>
    <scope>NUCLEOTIDE SEQUENCE</scope>
    <source>
        <tissue evidence="1">Shoot tissue taken approximately 20 cm above the soil surface</tissue>
    </source>
</reference>
<name>A0A0A9GS78_ARUDO</name>